<organism evidence="3 4">
    <name type="scientific">Aliibacillus thermotolerans</name>
    <dbReference type="NCBI Taxonomy" id="1834418"/>
    <lineage>
        <taxon>Bacteria</taxon>
        <taxon>Bacillati</taxon>
        <taxon>Bacillota</taxon>
        <taxon>Bacilli</taxon>
        <taxon>Bacillales</taxon>
        <taxon>Bacillaceae</taxon>
        <taxon>Aliibacillus</taxon>
    </lineage>
</organism>
<feature type="region of interest" description="Disordered" evidence="1">
    <location>
        <begin position="15"/>
        <end position="43"/>
    </location>
</feature>
<keyword evidence="4" id="KW-1185">Reference proteome</keyword>
<evidence type="ECO:0000256" key="2">
    <source>
        <dbReference type="SAM" id="Phobius"/>
    </source>
</evidence>
<feature type="compositionally biased region" description="Basic and acidic residues" evidence="1">
    <location>
        <begin position="15"/>
        <end position="28"/>
    </location>
</feature>
<dbReference type="RefSeq" id="WP_270896740.1">
    <property type="nucleotide sequence ID" value="NZ_JBHSPF010000023.1"/>
</dbReference>
<proteinExistence type="predicted"/>
<evidence type="ECO:0000313" key="3">
    <source>
        <dbReference type="EMBL" id="MFC5628495.1"/>
    </source>
</evidence>
<accession>A0ABW0U898</accession>
<evidence type="ECO:0000256" key="1">
    <source>
        <dbReference type="SAM" id="MobiDB-lite"/>
    </source>
</evidence>
<keyword evidence="2" id="KW-0812">Transmembrane</keyword>
<dbReference type="EMBL" id="JBHSPF010000023">
    <property type="protein sequence ID" value="MFC5628495.1"/>
    <property type="molecule type" value="Genomic_DNA"/>
</dbReference>
<keyword evidence="2" id="KW-0472">Membrane</keyword>
<name>A0ABW0U898_9BACI</name>
<dbReference type="Proteomes" id="UP001596143">
    <property type="component" value="Unassembled WGS sequence"/>
</dbReference>
<keyword evidence="2" id="KW-1133">Transmembrane helix</keyword>
<reference evidence="4" key="1">
    <citation type="journal article" date="2019" name="Int. J. Syst. Evol. Microbiol.">
        <title>The Global Catalogue of Microorganisms (GCM) 10K type strain sequencing project: providing services to taxonomists for standard genome sequencing and annotation.</title>
        <authorList>
            <consortium name="The Broad Institute Genomics Platform"/>
            <consortium name="The Broad Institute Genome Sequencing Center for Infectious Disease"/>
            <person name="Wu L."/>
            <person name="Ma J."/>
        </authorList>
    </citation>
    <scope>NUCLEOTIDE SEQUENCE [LARGE SCALE GENOMIC DNA]</scope>
    <source>
        <strain evidence="4">CGMCC 1.15790</strain>
    </source>
</reference>
<comment type="caution">
    <text evidence="3">The sequence shown here is derived from an EMBL/GenBank/DDBJ whole genome shotgun (WGS) entry which is preliminary data.</text>
</comment>
<evidence type="ECO:0000313" key="4">
    <source>
        <dbReference type="Proteomes" id="UP001596143"/>
    </source>
</evidence>
<sequence length="79" mass="9475">MNEWEKDQAEVLRKRARKEKVEPQRSEVDPLSLPPRKEVHKKPKKYKRRPSLVVHLLFYLFILLVGMAIGIGIWMYWSS</sequence>
<protein>
    <submittedName>
        <fullName evidence="3">Uncharacterized protein</fullName>
    </submittedName>
</protein>
<gene>
    <name evidence="3" type="ORF">ACFPTR_06240</name>
</gene>
<feature type="transmembrane region" description="Helical" evidence="2">
    <location>
        <begin position="52"/>
        <end position="77"/>
    </location>
</feature>